<dbReference type="PROSITE" id="PS51186">
    <property type="entry name" value="GNAT"/>
    <property type="match status" value="1"/>
</dbReference>
<evidence type="ECO:0000313" key="5">
    <source>
        <dbReference type="EMBL" id="GFH59422.1"/>
    </source>
</evidence>
<dbReference type="Proteomes" id="UP001054902">
    <property type="component" value="Unassembled WGS sequence"/>
</dbReference>
<keyword evidence="6" id="KW-1185">Reference proteome</keyword>
<feature type="domain" description="N-acetyltransferase" evidence="4">
    <location>
        <begin position="220"/>
        <end position="377"/>
    </location>
</feature>
<comment type="similarity">
    <text evidence="1">Belongs to the acetyltransferase family.</text>
</comment>
<dbReference type="InterPro" id="IPR000182">
    <property type="entry name" value="GNAT_dom"/>
</dbReference>
<reference evidence="5 6" key="1">
    <citation type="journal article" date="2021" name="Sci. Rep.">
        <title>The genome of the diatom Chaetoceros tenuissimus carries an ancient integrated fragment of an extant virus.</title>
        <authorList>
            <person name="Hongo Y."/>
            <person name="Kimura K."/>
            <person name="Takaki Y."/>
            <person name="Yoshida Y."/>
            <person name="Baba S."/>
            <person name="Kobayashi G."/>
            <person name="Nagasaki K."/>
            <person name="Hano T."/>
            <person name="Tomaru Y."/>
        </authorList>
    </citation>
    <scope>NUCLEOTIDE SEQUENCE [LARGE SCALE GENOMIC DNA]</scope>
    <source>
        <strain evidence="5 6">NIES-3715</strain>
    </source>
</reference>
<evidence type="ECO:0000256" key="1">
    <source>
        <dbReference type="ARBA" id="ARBA00008694"/>
    </source>
</evidence>
<gene>
    <name evidence="5" type="ORF">CTEN210_15898</name>
</gene>
<evidence type="ECO:0000256" key="3">
    <source>
        <dbReference type="ARBA" id="ARBA00023315"/>
    </source>
</evidence>
<protein>
    <recommendedName>
        <fullName evidence="4">N-acetyltransferase domain-containing protein</fullName>
    </recommendedName>
</protein>
<dbReference type="InterPro" id="IPR016181">
    <property type="entry name" value="Acyl_CoA_acyltransferase"/>
</dbReference>
<comment type="caution">
    <text evidence="5">The sequence shown here is derived from an EMBL/GenBank/DDBJ whole genome shotgun (WGS) entry which is preliminary data.</text>
</comment>
<dbReference type="FunFam" id="3.40.630.30:FF:000064">
    <property type="entry name" value="GNAT family acetyltransferase"/>
    <property type="match status" value="1"/>
</dbReference>
<name>A0AAD3D8K2_9STRA</name>
<dbReference type="InterPro" id="IPR051016">
    <property type="entry name" value="Diverse_Substrate_AcTransf"/>
</dbReference>
<proteinExistence type="inferred from homology"/>
<evidence type="ECO:0000256" key="2">
    <source>
        <dbReference type="ARBA" id="ARBA00022679"/>
    </source>
</evidence>
<dbReference type="AlphaFoldDB" id="A0AAD3D8K2"/>
<dbReference type="EMBL" id="BLLK01000064">
    <property type="protein sequence ID" value="GFH59422.1"/>
    <property type="molecule type" value="Genomic_DNA"/>
</dbReference>
<evidence type="ECO:0000313" key="6">
    <source>
        <dbReference type="Proteomes" id="UP001054902"/>
    </source>
</evidence>
<sequence>MDDASNRSDLDPKTLNEKIDSALHEFTSSHLKKDIRIKRIQLCQENGSHIELEKTYQNFMNQCTNHKISFQNGDDPIFLQVEQRKQDTWSISSTVQFSFGYSTWKGRVMNLNSFLIQKEVEQDLQYCIIDGLKKIAQALLCARIVFQSTNKGELDFWINEIQAEDLPDWLTLEMNQDAMQRFTNSNIDEALSIPQDDVKTIQMILKQRNVILSKSNDTQATLYLAGQTDADSIFDLVNGLAIYEKAQDEVAVTSEIYQRDGCLVNHAIFHCVLVKIHKDDKKVVVGMGFFYFGYDIENGGRYLYLEDLFIKEEYRGKGYGKAVMTCLAEIAIKCNCSRFVWQALDWNTPALKFYEKIGAKICKGLRTVRLNESDISS</sequence>
<organism evidence="5 6">
    <name type="scientific">Chaetoceros tenuissimus</name>
    <dbReference type="NCBI Taxonomy" id="426638"/>
    <lineage>
        <taxon>Eukaryota</taxon>
        <taxon>Sar</taxon>
        <taxon>Stramenopiles</taxon>
        <taxon>Ochrophyta</taxon>
        <taxon>Bacillariophyta</taxon>
        <taxon>Coscinodiscophyceae</taxon>
        <taxon>Chaetocerotophycidae</taxon>
        <taxon>Chaetocerotales</taxon>
        <taxon>Chaetocerotaceae</taxon>
        <taxon>Chaetoceros</taxon>
    </lineage>
</organism>
<dbReference type="PANTHER" id="PTHR10545:SF29">
    <property type="entry name" value="GH14572P-RELATED"/>
    <property type="match status" value="1"/>
</dbReference>
<dbReference type="Pfam" id="PF00583">
    <property type="entry name" value="Acetyltransf_1"/>
    <property type="match status" value="1"/>
</dbReference>
<keyword evidence="3" id="KW-0012">Acyltransferase</keyword>
<dbReference type="CDD" id="cd04301">
    <property type="entry name" value="NAT_SF"/>
    <property type="match status" value="1"/>
</dbReference>
<evidence type="ECO:0000259" key="4">
    <source>
        <dbReference type="PROSITE" id="PS51186"/>
    </source>
</evidence>
<keyword evidence="2" id="KW-0808">Transferase</keyword>
<dbReference type="Gene3D" id="3.40.630.30">
    <property type="match status" value="1"/>
</dbReference>
<dbReference type="GO" id="GO:0008080">
    <property type="term" value="F:N-acetyltransferase activity"/>
    <property type="evidence" value="ECO:0007669"/>
    <property type="project" value="TreeGrafter"/>
</dbReference>
<dbReference type="SUPFAM" id="SSF55729">
    <property type="entry name" value="Acyl-CoA N-acyltransferases (Nat)"/>
    <property type="match status" value="1"/>
</dbReference>
<accession>A0AAD3D8K2</accession>
<dbReference type="PANTHER" id="PTHR10545">
    <property type="entry name" value="DIAMINE N-ACETYLTRANSFERASE"/>
    <property type="match status" value="1"/>
</dbReference>